<gene>
    <name evidence="3" type="ORF">RRG08_006678</name>
</gene>
<dbReference type="EMBL" id="JAWDGP010005301">
    <property type="protein sequence ID" value="KAK3758103.1"/>
    <property type="molecule type" value="Genomic_DNA"/>
</dbReference>
<organism evidence="3 4">
    <name type="scientific">Elysia crispata</name>
    <name type="common">lettuce slug</name>
    <dbReference type="NCBI Taxonomy" id="231223"/>
    <lineage>
        <taxon>Eukaryota</taxon>
        <taxon>Metazoa</taxon>
        <taxon>Spiralia</taxon>
        <taxon>Lophotrochozoa</taxon>
        <taxon>Mollusca</taxon>
        <taxon>Gastropoda</taxon>
        <taxon>Heterobranchia</taxon>
        <taxon>Euthyneura</taxon>
        <taxon>Panpulmonata</taxon>
        <taxon>Sacoglossa</taxon>
        <taxon>Placobranchoidea</taxon>
        <taxon>Plakobranchidae</taxon>
        <taxon>Elysia</taxon>
    </lineage>
</organism>
<sequence length="160" mass="17952">MTFNFFPQGYEEEMTERFSALKKGRSIFLFSTVTSLVAALLLFPSPSASLECYSCNSYENASCEAGDLMPYKMQCGPMHKGCRKWQFFFDALGNGKIMERVARECADVKMDKCYRGFGASGKRFKRVICECMSDNCNTAATIKVNLMMAVSALLPLVMQL</sequence>
<dbReference type="GO" id="GO:0030431">
    <property type="term" value="P:sleep"/>
    <property type="evidence" value="ECO:0007669"/>
    <property type="project" value="InterPro"/>
</dbReference>
<dbReference type="Pfam" id="PF17064">
    <property type="entry name" value="QVR"/>
    <property type="match status" value="1"/>
</dbReference>
<protein>
    <recommendedName>
        <fullName evidence="5">Protein quiver</fullName>
    </recommendedName>
</protein>
<accession>A0AAE0YVX5</accession>
<keyword evidence="2" id="KW-0325">Glycoprotein</keyword>
<proteinExistence type="predicted"/>
<dbReference type="Proteomes" id="UP001283361">
    <property type="component" value="Unassembled WGS sequence"/>
</dbReference>
<keyword evidence="4" id="KW-1185">Reference proteome</keyword>
<comment type="caution">
    <text evidence="3">The sequence shown here is derived from an EMBL/GenBank/DDBJ whole genome shotgun (WGS) entry which is preliminary data.</text>
</comment>
<evidence type="ECO:0000256" key="2">
    <source>
        <dbReference type="ARBA" id="ARBA00023180"/>
    </source>
</evidence>
<reference evidence="3" key="1">
    <citation type="journal article" date="2023" name="G3 (Bethesda)">
        <title>A reference genome for the long-term kleptoplast-retaining sea slug Elysia crispata morphotype clarki.</title>
        <authorList>
            <person name="Eastman K.E."/>
            <person name="Pendleton A.L."/>
            <person name="Shaikh M.A."/>
            <person name="Suttiyut T."/>
            <person name="Ogas R."/>
            <person name="Tomko P."/>
            <person name="Gavelis G."/>
            <person name="Widhalm J.R."/>
            <person name="Wisecaver J.H."/>
        </authorList>
    </citation>
    <scope>NUCLEOTIDE SEQUENCE</scope>
    <source>
        <strain evidence="3">ECLA1</strain>
    </source>
</reference>
<keyword evidence="1" id="KW-0732">Signal</keyword>
<evidence type="ECO:0000313" key="3">
    <source>
        <dbReference type="EMBL" id="KAK3758103.1"/>
    </source>
</evidence>
<dbReference type="InterPro" id="IPR050975">
    <property type="entry name" value="Sleep_regulator"/>
</dbReference>
<name>A0AAE0YVX5_9GAST</name>
<dbReference type="PANTHER" id="PTHR33562">
    <property type="entry name" value="ATILLA, ISOFORM B-RELATED-RELATED"/>
    <property type="match status" value="1"/>
</dbReference>
<dbReference type="InterPro" id="IPR045860">
    <property type="entry name" value="Snake_toxin-like_sf"/>
</dbReference>
<evidence type="ECO:0000313" key="4">
    <source>
        <dbReference type="Proteomes" id="UP001283361"/>
    </source>
</evidence>
<dbReference type="AlphaFoldDB" id="A0AAE0YVX5"/>
<evidence type="ECO:0000256" key="1">
    <source>
        <dbReference type="ARBA" id="ARBA00022729"/>
    </source>
</evidence>
<dbReference type="GO" id="GO:0032222">
    <property type="term" value="P:regulation of synaptic transmission, cholinergic"/>
    <property type="evidence" value="ECO:0007669"/>
    <property type="project" value="InterPro"/>
</dbReference>
<evidence type="ECO:0008006" key="5">
    <source>
        <dbReference type="Google" id="ProtNLM"/>
    </source>
</evidence>
<dbReference type="SUPFAM" id="SSF57302">
    <property type="entry name" value="Snake toxin-like"/>
    <property type="match status" value="1"/>
</dbReference>
<dbReference type="InterPro" id="IPR031424">
    <property type="entry name" value="QVR-like"/>
</dbReference>
<dbReference type="CDD" id="cd00117">
    <property type="entry name" value="TFP"/>
    <property type="match status" value="1"/>
</dbReference>
<dbReference type="Gene3D" id="2.10.60.10">
    <property type="entry name" value="CD59"/>
    <property type="match status" value="1"/>
</dbReference>